<dbReference type="InterPro" id="IPR014284">
    <property type="entry name" value="RNA_pol_sigma-70_dom"/>
</dbReference>
<dbReference type="GO" id="GO:0006352">
    <property type="term" value="P:DNA-templated transcription initiation"/>
    <property type="evidence" value="ECO:0007669"/>
    <property type="project" value="InterPro"/>
</dbReference>
<dbReference type="InterPro" id="IPR013249">
    <property type="entry name" value="RNA_pol_sigma70_r4_t2"/>
</dbReference>
<dbReference type="InterPro" id="IPR013324">
    <property type="entry name" value="RNA_pol_sigma_r3/r4-like"/>
</dbReference>
<proteinExistence type="inferred from homology"/>
<reference evidence="7 8" key="1">
    <citation type="submission" date="2016-10" db="EMBL/GenBank/DDBJ databases">
        <authorList>
            <person name="de Groot N.N."/>
        </authorList>
    </citation>
    <scope>NUCLEOTIDE SEQUENCE [LARGE SCALE GENOMIC DNA]</scope>
    <source>
        <strain evidence="7 8">DSM 8537</strain>
    </source>
</reference>
<gene>
    <name evidence="7" type="ORF">SAMN04488021_11151</name>
</gene>
<evidence type="ECO:0000256" key="1">
    <source>
        <dbReference type="ARBA" id="ARBA00010641"/>
    </source>
</evidence>
<feature type="domain" description="RNA polymerase sigma factor 70 region 4 type 2" evidence="6">
    <location>
        <begin position="138"/>
        <end position="190"/>
    </location>
</feature>
<dbReference type="GO" id="GO:0016987">
    <property type="term" value="F:sigma factor activity"/>
    <property type="evidence" value="ECO:0007669"/>
    <property type="project" value="UniProtKB-KW"/>
</dbReference>
<dbReference type="SUPFAM" id="SSF88946">
    <property type="entry name" value="Sigma2 domain of RNA polymerase sigma factors"/>
    <property type="match status" value="1"/>
</dbReference>
<keyword evidence="4" id="KW-0804">Transcription</keyword>
<sequence length="194" mass="21440">MEIPVQSSKEFLSGKHAGRGAVLGGRVAIGGNPKCALHGLYADHHGWLHGWLRGKLDDSGDAADLAQDTFLRLMASRRRPMLAGDRPRALLTHIAKGLLIDHWRRKRVERAYLDTLAHLPAAQVPPAEEQLIVIETLARIDAMLARLPALTREVFLLAQLDGLTLQQISDRAQVPVITVRRHIRKALLACMALD</sequence>
<comment type="similarity">
    <text evidence="1">Belongs to the sigma-70 factor family. ECF subfamily.</text>
</comment>
<dbReference type="Pfam" id="PF04542">
    <property type="entry name" value="Sigma70_r2"/>
    <property type="match status" value="1"/>
</dbReference>
<dbReference type="NCBIfam" id="TIGR02937">
    <property type="entry name" value="sigma70-ECF"/>
    <property type="match status" value="1"/>
</dbReference>
<keyword evidence="3" id="KW-0731">Sigma factor</keyword>
<dbReference type="STRING" id="34004.SAMN04488021_11151"/>
<keyword evidence="2" id="KW-0805">Transcription regulation</keyword>
<feature type="domain" description="RNA polymerase sigma-70 region 2" evidence="5">
    <location>
        <begin position="40"/>
        <end position="107"/>
    </location>
</feature>
<dbReference type="Pfam" id="PF08281">
    <property type="entry name" value="Sigma70_r4_2"/>
    <property type="match status" value="1"/>
</dbReference>
<dbReference type="Gene3D" id="1.10.1740.10">
    <property type="match status" value="1"/>
</dbReference>
<evidence type="ECO:0000313" key="7">
    <source>
        <dbReference type="EMBL" id="SFH42464.1"/>
    </source>
</evidence>
<dbReference type="InterPro" id="IPR036388">
    <property type="entry name" value="WH-like_DNA-bd_sf"/>
</dbReference>
<evidence type="ECO:0000313" key="8">
    <source>
        <dbReference type="Proteomes" id="UP000183635"/>
    </source>
</evidence>
<dbReference type="GO" id="GO:0003677">
    <property type="term" value="F:DNA binding"/>
    <property type="evidence" value="ECO:0007669"/>
    <property type="project" value="InterPro"/>
</dbReference>
<name>A0A1I2ZXC8_9RHOB</name>
<protein>
    <submittedName>
        <fullName evidence="7">RNA polymerase sigma-70 factor, ECF subfamily</fullName>
    </submittedName>
</protein>
<dbReference type="AlphaFoldDB" id="A0A1I2ZXC8"/>
<dbReference type="EMBL" id="FOPU01000011">
    <property type="protein sequence ID" value="SFH42464.1"/>
    <property type="molecule type" value="Genomic_DNA"/>
</dbReference>
<dbReference type="InterPro" id="IPR013325">
    <property type="entry name" value="RNA_pol_sigma_r2"/>
</dbReference>
<dbReference type="InterPro" id="IPR039425">
    <property type="entry name" value="RNA_pol_sigma-70-like"/>
</dbReference>
<keyword evidence="8" id="KW-1185">Reference proteome</keyword>
<dbReference type="SUPFAM" id="SSF88659">
    <property type="entry name" value="Sigma3 and sigma4 domains of RNA polymerase sigma factors"/>
    <property type="match status" value="1"/>
</dbReference>
<evidence type="ECO:0000259" key="6">
    <source>
        <dbReference type="Pfam" id="PF08281"/>
    </source>
</evidence>
<dbReference type="InterPro" id="IPR007627">
    <property type="entry name" value="RNA_pol_sigma70_r2"/>
</dbReference>
<evidence type="ECO:0000256" key="3">
    <source>
        <dbReference type="ARBA" id="ARBA00023082"/>
    </source>
</evidence>
<dbReference type="Gene3D" id="1.10.10.10">
    <property type="entry name" value="Winged helix-like DNA-binding domain superfamily/Winged helix DNA-binding domain"/>
    <property type="match status" value="1"/>
</dbReference>
<dbReference type="PANTHER" id="PTHR43133">
    <property type="entry name" value="RNA POLYMERASE ECF-TYPE SIGMA FACTO"/>
    <property type="match status" value="1"/>
</dbReference>
<evidence type="ECO:0000256" key="2">
    <source>
        <dbReference type="ARBA" id="ARBA00023015"/>
    </source>
</evidence>
<dbReference type="Proteomes" id="UP000183635">
    <property type="component" value="Unassembled WGS sequence"/>
</dbReference>
<organism evidence="7 8">
    <name type="scientific">Paracoccus aminovorans</name>
    <dbReference type="NCBI Taxonomy" id="34004"/>
    <lineage>
        <taxon>Bacteria</taxon>
        <taxon>Pseudomonadati</taxon>
        <taxon>Pseudomonadota</taxon>
        <taxon>Alphaproteobacteria</taxon>
        <taxon>Rhodobacterales</taxon>
        <taxon>Paracoccaceae</taxon>
        <taxon>Paracoccus</taxon>
    </lineage>
</organism>
<evidence type="ECO:0000259" key="5">
    <source>
        <dbReference type="Pfam" id="PF04542"/>
    </source>
</evidence>
<dbReference type="PANTHER" id="PTHR43133:SF63">
    <property type="entry name" value="RNA POLYMERASE SIGMA FACTOR FECI-RELATED"/>
    <property type="match status" value="1"/>
</dbReference>
<evidence type="ECO:0000256" key="4">
    <source>
        <dbReference type="ARBA" id="ARBA00023163"/>
    </source>
</evidence>
<accession>A0A1I2ZXC8</accession>